<dbReference type="EMBL" id="JAEMHK010000040">
    <property type="protein sequence ID" value="MBJ6802822.1"/>
    <property type="molecule type" value="Genomic_DNA"/>
</dbReference>
<name>A0ABS0YZ88_9BACT</name>
<dbReference type="PANTHER" id="PTHR46889">
    <property type="entry name" value="TRANSPOSASE INSF FOR INSERTION SEQUENCE IS3B-RELATED"/>
    <property type="match status" value="1"/>
</dbReference>
<dbReference type="InterPro" id="IPR050900">
    <property type="entry name" value="Transposase_IS3/IS150/IS904"/>
</dbReference>
<dbReference type="Proteomes" id="UP000641025">
    <property type="component" value="Unassembled WGS sequence"/>
</dbReference>
<evidence type="ECO:0000313" key="3">
    <source>
        <dbReference type="Proteomes" id="UP000641025"/>
    </source>
</evidence>
<dbReference type="Pfam" id="PF13276">
    <property type="entry name" value="HTH_21"/>
    <property type="match status" value="1"/>
</dbReference>
<comment type="caution">
    <text evidence="2">The sequence shown here is derived from an EMBL/GenBank/DDBJ whole genome shotgun (WGS) entry which is preliminary data.</text>
</comment>
<gene>
    <name evidence="2" type="ORF">JFN90_22060</name>
</gene>
<feature type="domain" description="HTH-like" evidence="1">
    <location>
        <begin position="26"/>
        <end position="83"/>
    </location>
</feature>
<organism evidence="2 3">
    <name type="scientific">Geomonas propionica</name>
    <dbReference type="NCBI Taxonomy" id="2798582"/>
    <lineage>
        <taxon>Bacteria</taxon>
        <taxon>Pseudomonadati</taxon>
        <taxon>Thermodesulfobacteriota</taxon>
        <taxon>Desulfuromonadia</taxon>
        <taxon>Geobacterales</taxon>
        <taxon>Geobacteraceae</taxon>
        <taxon>Geomonas</taxon>
    </lineage>
</organism>
<dbReference type="PANTHER" id="PTHR46889:SF4">
    <property type="entry name" value="TRANSPOSASE INSO FOR INSERTION SEQUENCE ELEMENT IS911B-RELATED"/>
    <property type="match status" value="1"/>
</dbReference>
<reference evidence="2 3" key="1">
    <citation type="submission" date="2020-12" db="EMBL/GenBank/DDBJ databases">
        <title>Geomonas sp. Red259, isolated from paddy soil.</title>
        <authorList>
            <person name="Xu Z."/>
            <person name="Zhang Z."/>
            <person name="Masuda Y."/>
            <person name="Itoh H."/>
            <person name="Senoo K."/>
        </authorList>
    </citation>
    <scope>NUCLEOTIDE SEQUENCE [LARGE SCALE GENOMIC DNA]</scope>
    <source>
        <strain evidence="2 3">Red259</strain>
    </source>
</reference>
<protein>
    <submittedName>
        <fullName evidence="2">Transposase</fullName>
    </submittedName>
</protein>
<evidence type="ECO:0000259" key="1">
    <source>
        <dbReference type="Pfam" id="PF13276"/>
    </source>
</evidence>
<accession>A0ABS0YZ88</accession>
<proteinExistence type="predicted"/>
<evidence type="ECO:0000313" key="2">
    <source>
        <dbReference type="EMBL" id="MBJ6802822.1"/>
    </source>
</evidence>
<dbReference type="RefSeq" id="WP_199397292.1">
    <property type="nucleotide sequence ID" value="NZ_JAEMHK010000040.1"/>
</dbReference>
<keyword evidence="3" id="KW-1185">Reference proteome</keyword>
<feature type="non-terminal residue" evidence="2">
    <location>
        <position position="87"/>
    </location>
</feature>
<sequence length="87" mass="10462">MCRVLGVTRSWYYVHAAGRVTRRQREDQALLPAIKKAFHDSDKTYGALRILNELRKQQLYVGKNRVWRLMRENDLRVKTKRRFKVTT</sequence>
<dbReference type="InterPro" id="IPR025948">
    <property type="entry name" value="HTH-like_dom"/>
</dbReference>